<keyword evidence="2" id="KW-1133">Transmembrane helix</keyword>
<organism evidence="4 5">
    <name type="scientific">Stephania yunnanensis</name>
    <dbReference type="NCBI Taxonomy" id="152371"/>
    <lineage>
        <taxon>Eukaryota</taxon>
        <taxon>Viridiplantae</taxon>
        <taxon>Streptophyta</taxon>
        <taxon>Embryophyta</taxon>
        <taxon>Tracheophyta</taxon>
        <taxon>Spermatophyta</taxon>
        <taxon>Magnoliopsida</taxon>
        <taxon>Ranunculales</taxon>
        <taxon>Menispermaceae</taxon>
        <taxon>Menispermoideae</taxon>
        <taxon>Cissampelideae</taxon>
        <taxon>Stephania</taxon>
    </lineage>
</organism>
<evidence type="ECO:0000256" key="3">
    <source>
        <dbReference type="SAM" id="SignalP"/>
    </source>
</evidence>
<evidence type="ECO:0000256" key="1">
    <source>
        <dbReference type="SAM" id="MobiDB-lite"/>
    </source>
</evidence>
<keyword evidence="2" id="KW-0812">Transmembrane</keyword>
<dbReference type="AlphaFoldDB" id="A0AAP0Q0D0"/>
<evidence type="ECO:0000313" key="5">
    <source>
        <dbReference type="Proteomes" id="UP001420932"/>
    </source>
</evidence>
<comment type="caution">
    <text evidence="4">The sequence shown here is derived from an EMBL/GenBank/DDBJ whole genome shotgun (WGS) entry which is preliminary data.</text>
</comment>
<gene>
    <name evidence="4" type="ORF">Syun_004019</name>
</gene>
<accession>A0AAP0Q0D0</accession>
<keyword evidence="5" id="KW-1185">Reference proteome</keyword>
<protein>
    <submittedName>
        <fullName evidence="4">Uncharacterized protein</fullName>
    </submittedName>
</protein>
<feature type="signal peptide" evidence="3">
    <location>
        <begin position="1"/>
        <end position="31"/>
    </location>
</feature>
<evidence type="ECO:0000256" key="2">
    <source>
        <dbReference type="SAM" id="Phobius"/>
    </source>
</evidence>
<dbReference type="Gene3D" id="3.40.50.450">
    <property type="match status" value="1"/>
</dbReference>
<dbReference type="EMBL" id="JBBNAF010000002">
    <property type="protein sequence ID" value="KAK9163117.1"/>
    <property type="molecule type" value="Genomic_DNA"/>
</dbReference>
<feature type="chain" id="PRO_5042963264" evidence="3">
    <location>
        <begin position="32"/>
        <end position="208"/>
    </location>
</feature>
<name>A0AAP0Q0D0_9MAGN</name>
<feature type="transmembrane region" description="Helical" evidence="2">
    <location>
        <begin position="122"/>
        <end position="148"/>
    </location>
</feature>
<reference evidence="4 5" key="1">
    <citation type="submission" date="2024-01" db="EMBL/GenBank/DDBJ databases">
        <title>Genome assemblies of Stephania.</title>
        <authorList>
            <person name="Yang L."/>
        </authorList>
    </citation>
    <scope>NUCLEOTIDE SEQUENCE [LARGE SCALE GENOMIC DNA]</scope>
    <source>
        <strain evidence="4">YNDBR</strain>
        <tissue evidence="4">Leaf</tissue>
    </source>
</reference>
<dbReference type="SUPFAM" id="SSF102405">
    <property type="entry name" value="MCP/YpsA-like"/>
    <property type="match status" value="1"/>
</dbReference>
<keyword evidence="3" id="KW-0732">Signal</keyword>
<proteinExistence type="predicted"/>
<feature type="region of interest" description="Disordered" evidence="1">
    <location>
        <begin position="52"/>
        <end position="75"/>
    </location>
</feature>
<evidence type="ECO:0000313" key="4">
    <source>
        <dbReference type="EMBL" id="KAK9163117.1"/>
    </source>
</evidence>
<dbReference type="Proteomes" id="UP001420932">
    <property type="component" value="Unassembled WGS sequence"/>
</dbReference>
<keyword evidence="2" id="KW-0472">Membrane</keyword>
<sequence length="208" mass="22318">MTSTLSLTHLAVSLAQLTLCALTSLSRSSLARSPRSRARHARLALALNPHSHSTLTPRARSSRSHSRSTLTPRARSSLSRLHSLVRHFHSLALACTRSSSPSSSLEVSVDLSIVDLDVPFNLAFSFVATMNAYANLGVLAVTLVFVSLEINLKRGGAKKCEFIECDPLVQKGLHSTVERNIDLVYGGGNVGLMGLVSQAVYDGGRHTS</sequence>